<dbReference type="Proteomes" id="UP000002029">
    <property type="component" value="Chromosome"/>
</dbReference>
<dbReference type="SUPFAM" id="SSF48452">
    <property type="entry name" value="TPR-like"/>
    <property type="match status" value="1"/>
</dbReference>
<keyword evidence="2" id="KW-1185">Reference proteome</keyword>
<dbReference type="RefSeq" id="WP_012893608.1">
    <property type="nucleotide sequence ID" value="NC_013595.1"/>
</dbReference>
<dbReference type="AlphaFoldDB" id="D2BAP8"/>
<sequence>MTNWPERVRRLIAAKRPPREMLKALRADAAKDPEAARDLGHMLLQVSWSETQTDGYGYLPEAEKWLRQAVTKRPQDAEATLLLATLLSTQCGQLWDMALGMRHPKRWDEERKRRAIEACDLYERVLQFDPHSSAAASGLALLRETHSLTGRDHSTVSAAIDLDETESYRFDYFVVRVELLVTNNGDTVTRWVVLRDPEQLWGFEICAWEISEPVAFQYEHGVQVAKHRPARLSGRSLSQVTEEWLDKRDPASRATLLPVGHPVCRDGKILQYGVNGAQMADGPL</sequence>
<dbReference type="Gene3D" id="1.25.40.10">
    <property type="entry name" value="Tetratricopeptide repeat domain"/>
    <property type="match status" value="1"/>
</dbReference>
<proteinExistence type="predicted"/>
<accession>D2BAP8</accession>
<dbReference type="EMBL" id="CP001814">
    <property type="protein sequence ID" value="ACZ89878.1"/>
    <property type="molecule type" value="Genomic_DNA"/>
</dbReference>
<protein>
    <submittedName>
        <fullName evidence="1">Uncharacterized protein</fullName>
    </submittedName>
</protein>
<reference evidence="1 2" key="1">
    <citation type="journal article" date="2010" name="Stand. Genomic Sci.">
        <title>Complete genome sequence of Streptosporangium roseum type strain (NI 9100).</title>
        <authorList>
            <person name="Nolan M."/>
            <person name="Sikorski J."/>
            <person name="Jando M."/>
            <person name="Lucas S."/>
            <person name="Lapidus A."/>
            <person name="Glavina Del Rio T."/>
            <person name="Chen F."/>
            <person name="Tice H."/>
            <person name="Pitluck S."/>
            <person name="Cheng J.F."/>
            <person name="Chertkov O."/>
            <person name="Sims D."/>
            <person name="Meincke L."/>
            <person name="Brettin T."/>
            <person name="Han C."/>
            <person name="Detter J.C."/>
            <person name="Bruce D."/>
            <person name="Goodwin L."/>
            <person name="Land M."/>
            <person name="Hauser L."/>
            <person name="Chang Y.J."/>
            <person name="Jeffries C.D."/>
            <person name="Ivanova N."/>
            <person name="Mavromatis K."/>
            <person name="Mikhailova N."/>
            <person name="Chen A."/>
            <person name="Palaniappan K."/>
            <person name="Chain P."/>
            <person name="Rohde M."/>
            <person name="Goker M."/>
            <person name="Bristow J."/>
            <person name="Eisen J.A."/>
            <person name="Markowitz V."/>
            <person name="Hugenholtz P."/>
            <person name="Kyrpides N.C."/>
            <person name="Klenk H.P."/>
        </authorList>
    </citation>
    <scope>NUCLEOTIDE SEQUENCE [LARGE SCALE GENOMIC DNA]</scope>
    <source>
        <strain evidence="2">ATCC 12428 / DSM 43021 / JCM 3005 / NI 9100</strain>
    </source>
</reference>
<evidence type="ECO:0000313" key="2">
    <source>
        <dbReference type="Proteomes" id="UP000002029"/>
    </source>
</evidence>
<dbReference type="OrthoDB" id="9882840at2"/>
<dbReference type="KEGG" id="sro:Sros_7187"/>
<organism evidence="1 2">
    <name type="scientific">Streptosporangium roseum (strain ATCC 12428 / DSM 43021 / JCM 3005 / KCTC 9067 / NCIMB 10171 / NRRL 2505 / NI 9100)</name>
    <dbReference type="NCBI Taxonomy" id="479432"/>
    <lineage>
        <taxon>Bacteria</taxon>
        <taxon>Bacillati</taxon>
        <taxon>Actinomycetota</taxon>
        <taxon>Actinomycetes</taxon>
        <taxon>Streptosporangiales</taxon>
        <taxon>Streptosporangiaceae</taxon>
        <taxon>Streptosporangium</taxon>
    </lineage>
</organism>
<dbReference type="eggNOG" id="ENOG502ZGE0">
    <property type="taxonomic scope" value="Bacteria"/>
</dbReference>
<gene>
    <name evidence="1" type="ordered locus">Sros_7187</name>
</gene>
<evidence type="ECO:0000313" key="1">
    <source>
        <dbReference type="EMBL" id="ACZ89878.1"/>
    </source>
</evidence>
<dbReference type="HOGENOM" id="CLU_1155839_0_0_11"/>
<name>D2BAP8_STRRD</name>
<dbReference type="InterPro" id="IPR011990">
    <property type="entry name" value="TPR-like_helical_dom_sf"/>
</dbReference>